<dbReference type="InterPro" id="IPR011990">
    <property type="entry name" value="TPR-like_helical_dom_sf"/>
</dbReference>
<dbReference type="Pfam" id="PF01535">
    <property type="entry name" value="PPR"/>
    <property type="match status" value="2"/>
</dbReference>
<evidence type="ECO:0000313" key="4">
    <source>
        <dbReference type="EMBL" id="CAA7020895.1"/>
    </source>
</evidence>
<dbReference type="OrthoDB" id="185373at2759"/>
<feature type="chain" id="PRO_5036173343" description="Pentatricopeptide repeat-containing protein" evidence="3">
    <location>
        <begin position="28"/>
        <end position="157"/>
    </location>
</feature>
<keyword evidence="6" id="KW-1185">Reference proteome</keyword>
<dbReference type="Proteomes" id="UP000467841">
    <property type="component" value="Unassembled WGS sequence"/>
</dbReference>
<dbReference type="PANTHER" id="PTHR47926">
    <property type="entry name" value="PENTATRICOPEPTIDE REPEAT-CONTAINING PROTEIN"/>
    <property type="match status" value="1"/>
</dbReference>
<name>A0A6D2L6M9_9BRAS</name>
<dbReference type="AlphaFoldDB" id="A0A6D2L6M9"/>
<evidence type="ECO:0000256" key="3">
    <source>
        <dbReference type="SAM" id="SignalP"/>
    </source>
</evidence>
<evidence type="ECO:0000256" key="1">
    <source>
        <dbReference type="ARBA" id="ARBA00022737"/>
    </source>
</evidence>
<reference evidence="5 6" key="1">
    <citation type="submission" date="2020-01" db="EMBL/GenBank/DDBJ databases">
        <authorList>
            <person name="Mishra B."/>
        </authorList>
    </citation>
    <scope>NUCLEOTIDE SEQUENCE [LARGE SCALE GENOMIC DNA]</scope>
</reference>
<feature type="repeat" description="PPR" evidence="2">
    <location>
        <begin position="48"/>
        <end position="82"/>
    </location>
</feature>
<accession>A0A6D2L6M9</accession>
<feature type="repeat" description="PPR" evidence="2">
    <location>
        <begin position="17"/>
        <end position="47"/>
    </location>
</feature>
<dbReference type="NCBIfam" id="TIGR00756">
    <property type="entry name" value="PPR"/>
    <property type="match status" value="2"/>
</dbReference>
<organism evidence="5 6">
    <name type="scientific">Microthlaspi erraticum</name>
    <dbReference type="NCBI Taxonomy" id="1685480"/>
    <lineage>
        <taxon>Eukaryota</taxon>
        <taxon>Viridiplantae</taxon>
        <taxon>Streptophyta</taxon>
        <taxon>Embryophyta</taxon>
        <taxon>Tracheophyta</taxon>
        <taxon>Spermatophyta</taxon>
        <taxon>Magnoliopsida</taxon>
        <taxon>eudicotyledons</taxon>
        <taxon>Gunneridae</taxon>
        <taxon>Pentapetalae</taxon>
        <taxon>rosids</taxon>
        <taxon>malvids</taxon>
        <taxon>Brassicales</taxon>
        <taxon>Brassicaceae</taxon>
        <taxon>Coluteocarpeae</taxon>
        <taxon>Microthlaspi</taxon>
    </lineage>
</organism>
<dbReference type="GO" id="GO:0003723">
    <property type="term" value="F:RNA binding"/>
    <property type="evidence" value="ECO:0007669"/>
    <property type="project" value="InterPro"/>
</dbReference>
<dbReference type="PANTHER" id="PTHR47926:SF382">
    <property type="entry name" value="PENTACOTRIPEPTIDE-REPEAT REGION OF PRORP DOMAIN-CONTAINING PROTEIN"/>
    <property type="match status" value="1"/>
</dbReference>
<dbReference type="EMBL" id="CACVBM020000566">
    <property type="protein sequence ID" value="CAA7020895.1"/>
    <property type="molecule type" value="Genomic_DNA"/>
</dbReference>
<dbReference type="Gene3D" id="1.25.40.10">
    <property type="entry name" value="Tetratricopeptide repeat domain"/>
    <property type="match status" value="2"/>
</dbReference>
<protein>
    <recommendedName>
        <fullName evidence="7">Pentatricopeptide repeat-containing protein</fullName>
    </recommendedName>
</protein>
<gene>
    <name evidence="5" type="ORF">MERR_LOCUS47742</name>
    <name evidence="4" type="ORF">MERR_LOCUS8130</name>
</gene>
<dbReference type="InterPro" id="IPR002885">
    <property type="entry name" value="PPR_rpt"/>
</dbReference>
<evidence type="ECO:0000313" key="5">
    <source>
        <dbReference type="EMBL" id="CAA7060506.1"/>
    </source>
</evidence>
<dbReference type="InterPro" id="IPR046960">
    <property type="entry name" value="PPR_At4g14850-like_plant"/>
</dbReference>
<proteinExistence type="predicted"/>
<keyword evidence="3" id="KW-0732">Signal</keyword>
<dbReference type="GO" id="GO:0009451">
    <property type="term" value="P:RNA modification"/>
    <property type="evidence" value="ECO:0007669"/>
    <property type="project" value="InterPro"/>
</dbReference>
<dbReference type="PROSITE" id="PS51375">
    <property type="entry name" value="PPR"/>
    <property type="match status" value="2"/>
</dbReference>
<sequence>MGIWRRRNRCLMLCLADIVSWNAMIKGFIQNDVLEEAKVLFESMSEKIVVTWTSIMCGYCRYGDVDEAYRLFCEMPERNVVSWTAMISGFAWNEFYREAWCWCWCCFHRLGQKVHAQVLFNGWESVDHDGRLARSLCSYVCIVWFDCFSAVSVRQEL</sequence>
<dbReference type="EMBL" id="CACVBM020001829">
    <property type="protein sequence ID" value="CAA7060506.1"/>
    <property type="molecule type" value="Genomic_DNA"/>
</dbReference>
<feature type="signal peptide" evidence="3">
    <location>
        <begin position="1"/>
        <end position="27"/>
    </location>
</feature>
<dbReference type="Pfam" id="PF13041">
    <property type="entry name" value="PPR_2"/>
    <property type="match status" value="1"/>
</dbReference>
<evidence type="ECO:0000313" key="6">
    <source>
        <dbReference type="Proteomes" id="UP000467841"/>
    </source>
</evidence>
<evidence type="ECO:0000256" key="2">
    <source>
        <dbReference type="PROSITE-ProRule" id="PRU00708"/>
    </source>
</evidence>
<evidence type="ECO:0008006" key="7">
    <source>
        <dbReference type="Google" id="ProtNLM"/>
    </source>
</evidence>
<keyword evidence="1" id="KW-0677">Repeat</keyword>